<name>A0A9D1XCT6_9FIRM</name>
<dbReference type="Proteomes" id="UP000886890">
    <property type="component" value="Unassembled WGS sequence"/>
</dbReference>
<protein>
    <submittedName>
        <fullName evidence="2">Uncharacterized protein</fullName>
    </submittedName>
</protein>
<feature type="transmembrane region" description="Helical" evidence="1">
    <location>
        <begin position="102"/>
        <end position="125"/>
    </location>
</feature>
<evidence type="ECO:0000256" key="1">
    <source>
        <dbReference type="SAM" id="Phobius"/>
    </source>
</evidence>
<feature type="transmembrane region" description="Helical" evidence="1">
    <location>
        <begin position="51"/>
        <end position="71"/>
    </location>
</feature>
<organism evidence="2 3">
    <name type="scientific">Candidatus Fusicatenibacter merdavium</name>
    <dbReference type="NCBI Taxonomy" id="2838600"/>
    <lineage>
        <taxon>Bacteria</taxon>
        <taxon>Bacillati</taxon>
        <taxon>Bacillota</taxon>
        <taxon>Clostridia</taxon>
        <taxon>Lachnospirales</taxon>
        <taxon>Lachnospiraceae</taxon>
        <taxon>Fusicatenibacter</taxon>
    </lineage>
</organism>
<proteinExistence type="predicted"/>
<gene>
    <name evidence="2" type="ORF">H9734_04440</name>
</gene>
<feature type="transmembrane region" description="Helical" evidence="1">
    <location>
        <begin position="165"/>
        <end position="188"/>
    </location>
</feature>
<reference evidence="2" key="1">
    <citation type="journal article" date="2021" name="PeerJ">
        <title>Extensive microbial diversity within the chicken gut microbiome revealed by metagenomics and culture.</title>
        <authorList>
            <person name="Gilroy R."/>
            <person name="Ravi A."/>
            <person name="Getino M."/>
            <person name="Pursley I."/>
            <person name="Horton D.L."/>
            <person name="Alikhan N.F."/>
            <person name="Baker D."/>
            <person name="Gharbi K."/>
            <person name="Hall N."/>
            <person name="Watson M."/>
            <person name="Adriaenssens E.M."/>
            <person name="Foster-Nyarko E."/>
            <person name="Jarju S."/>
            <person name="Secka A."/>
            <person name="Antonio M."/>
            <person name="Oren A."/>
            <person name="Chaudhuri R.R."/>
            <person name="La Ragione R."/>
            <person name="Hildebrand F."/>
            <person name="Pallen M.J."/>
        </authorList>
    </citation>
    <scope>NUCLEOTIDE SEQUENCE</scope>
    <source>
        <strain evidence="2">CHK183-1962</strain>
    </source>
</reference>
<reference evidence="2" key="2">
    <citation type="submission" date="2021-04" db="EMBL/GenBank/DDBJ databases">
        <authorList>
            <person name="Gilroy R."/>
        </authorList>
    </citation>
    <scope>NUCLEOTIDE SEQUENCE</scope>
    <source>
        <strain evidence="2">CHK183-1962</strain>
    </source>
</reference>
<keyword evidence="1" id="KW-1133">Transmembrane helix</keyword>
<comment type="caution">
    <text evidence="2">The sequence shown here is derived from an EMBL/GenBank/DDBJ whole genome shotgun (WGS) entry which is preliminary data.</text>
</comment>
<feature type="transmembrane region" description="Helical" evidence="1">
    <location>
        <begin position="233"/>
        <end position="256"/>
    </location>
</feature>
<evidence type="ECO:0000313" key="3">
    <source>
        <dbReference type="Proteomes" id="UP000886890"/>
    </source>
</evidence>
<feature type="transmembrane region" description="Helical" evidence="1">
    <location>
        <begin position="200"/>
        <end position="227"/>
    </location>
</feature>
<keyword evidence="1" id="KW-0472">Membrane</keyword>
<keyword evidence="1" id="KW-0812">Transmembrane</keyword>
<dbReference type="EMBL" id="DXEK01000071">
    <property type="protein sequence ID" value="HIX76830.1"/>
    <property type="molecule type" value="Genomic_DNA"/>
</dbReference>
<sequence length="268" mass="29743">MLKKCLKHEWKATWKSMAGINGAALILGLFGGLGIIGLLNNMRIPDVIVVLYTFAYVVILIASAIVTYLLMASRYYKSIFTDEGYLTNTLPLTSGQKILSKFLIFFFWSIINIICIFGSIALLIAPMLSEALEQTNGTADILMRELEFAFTSIAHELGFANLPMMVIFLIAISLISLMYTIMMIYTCISLGNLFSSHKILATVLIYFGLNMILQAAISGINVIGVLLRAESSAVFSLTMLICALIELALSVVFYFINRFIIDKKLNLQ</sequence>
<dbReference type="AlphaFoldDB" id="A0A9D1XCT6"/>
<feature type="transmembrane region" description="Helical" evidence="1">
    <location>
        <begin position="20"/>
        <end position="39"/>
    </location>
</feature>
<evidence type="ECO:0000313" key="2">
    <source>
        <dbReference type="EMBL" id="HIX76830.1"/>
    </source>
</evidence>
<accession>A0A9D1XCT6</accession>